<dbReference type="EMBL" id="LR797169">
    <property type="protein sequence ID" value="CAB4191488.1"/>
    <property type="molecule type" value="Genomic_DNA"/>
</dbReference>
<evidence type="ECO:0000313" key="1">
    <source>
        <dbReference type="EMBL" id="CAB4145600.1"/>
    </source>
</evidence>
<gene>
    <name evidence="3" type="ORF">UFOVP1219_55</name>
    <name evidence="4" type="ORF">UFOVP1671_30</name>
    <name evidence="5" type="ORF">UFOVP358_3</name>
    <name evidence="1" type="ORF">UFOVP476_27</name>
    <name evidence="2" type="ORF">UFOVP986_48</name>
</gene>
<dbReference type="InterPro" id="IPR011855">
    <property type="entry name" value="Phgtail_TP901_1"/>
</dbReference>
<sequence length="136" mass="14130">MPTFVHGKSTDFSIDDTAGTPRNISNTLTSVDFPSTIDTAETTAFGASAKSYIVGLEDATFSVSGIWDATVDGYITGGAEPASRSFIYGPAGSTASNIKYTGECIVTSFSISNPVGDVVTFSLDLQVTGAVTRTTY</sequence>
<proteinExistence type="predicted"/>
<dbReference type="EMBL" id="LR798290">
    <property type="protein sequence ID" value="CAB5220483.1"/>
    <property type="molecule type" value="Genomic_DNA"/>
</dbReference>
<reference evidence="1" key="1">
    <citation type="submission" date="2020-04" db="EMBL/GenBank/DDBJ databases">
        <authorList>
            <person name="Chiriac C."/>
            <person name="Salcher M."/>
            <person name="Ghai R."/>
            <person name="Kavagutti S V."/>
        </authorList>
    </citation>
    <scope>NUCLEOTIDE SEQUENCE</scope>
</reference>
<dbReference type="EMBL" id="LR796453">
    <property type="protein sequence ID" value="CAB4145600.1"/>
    <property type="molecule type" value="Genomic_DNA"/>
</dbReference>
<dbReference type="Gene3D" id="4.10.410.40">
    <property type="match status" value="1"/>
</dbReference>
<accession>A0A6J5MKK9</accession>
<organism evidence="1">
    <name type="scientific">uncultured Caudovirales phage</name>
    <dbReference type="NCBI Taxonomy" id="2100421"/>
    <lineage>
        <taxon>Viruses</taxon>
        <taxon>Duplodnaviria</taxon>
        <taxon>Heunggongvirae</taxon>
        <taxon>Uroviricota</taxon>
        <taxon>Caudoviricetes</taxon>
        <taxon>Peduoviridae</taxon>
        <taxon>Maltschvirus</taxon>
        <taxon>Maltschvirus maltsch</taxon>
    </lineage>
</organism>
<evidence type="ECO:0000313" key="2">
    <source>
        <dbReference type="EMBL" id="CAB4176595.1"/>
    </source>
</evidence>
<protein>
    <submittedName>
        <fullName evidence="1">Phage major tail protein TP901-1</fullName>
    </submittedName>
</protein>
<evidence type="ECO:0000313" key="5">
    <source>
        <dbReference type="EMBL" id="CAB5220483.1"/>
    </source>
</evidence>
<dbReference type="EMBL" id="LR797535">
    <property type="protein sequence ID" value="CAB4223243.1"/>
    <property type="molecule type" value="Genomic_DNA"/>
</dbReference>
<evidence type="ECO:0000313" key="3">
    <source>
        <dbReference type="EMBL" id="CAB4191488.1"/>
    </source>
</evidence>
<dbReference type="Pfam" id="PF06199">
    <property type="entry name" value="Phage_tail_2"/>
    <property type="match status" value="1"/>
</dbReference>
<name>A0A6J5MKK9_9CAUD</name>
<evidence type="ECO:0000313" key="4">
    <source>
        <dbReference type="EMBL" id="CAB4223243.1"/>
    </source>
</evidence>
<dbReference type="EMBL" id="LR796931">
    <property type="protein sequence ID" value="CAB4176595.1"/>
    <property type="molecule type" value="Genomic_DNA"/>
</dbReference>